<name>A0A927IGN9_9BACT</name>
<dbReference type="Pfam" id="PF13524">
    <property type="entry name" value="Glyco_trans_1_2"/>
    <property type="match status" value="1"/>
</dbReference>
<evidence type="ECO:0000313" key="2">
    <source>
        <dbReference type="EMBL" id="MBD5781392.1"/>
    </source>
</evidence>
<keyword evidence="3" id="KW-1185">Reference proteome</keyword>
<feature type="domain" description="Spore protein YkvP/CgeB glycosyl transferase-like" evidence="1">
    <location>
        <begin position="250"/>
        <end position="362"/>
    </location>
</feature>
<comment type="caution">
    <text evidence="2">The sequence shown here is derived from an EMBL/GenBank/DDBJ whole genome shotgun (WGS) entry which is preliminary data.</text>
</comment>
<dbReference type="RefSeq" id="WP_191618495.1">
    <property type="nucleotide sequence ID" value="NZ_JACYFG010000041.1"/>
</dbReference>
<reference evidence="2" key="1">
    <citation type="submission" date="2020-09" db="EMBL/GenBank/DDBJ databases">
        <title>Pelagicoccus enzymogenes sp. nov. with an EPS production, isolated from marine sediment.</title>
        <authorList>
            <person name="Feng X."/>
        </authorList>
    </citation>
    <scope>NUCLEOTIDE SEQUENCE</scope>
    <source>
        <strain evidence="2">NFK12</strain>
    </source>
</reference>
<organism evidence="2 3">
    <name type="scientific">Pelagicoccus enzymogenes</name>
    <dbReference type="NCBI Taxonomy" id="2773457"/>
    <lineage>
        <taxon>Bacteria</taxon>
        <taxon>Pseudomonadati</taxon>
        <taxon>Verrucomicrobiota</taxon>
        <taxon>Opitutia</taxon>
        <taxon>Puniceicoccales</taxon>
        <taxon>Pelagicoccaceae</taxon>
        <taxon>Pelagicoccus</taxon>
    </lineage>
</organism>
<dbReference type="InterPro" id="IPR055259">
    <property type="entry name" value="YkvP/CgeB_Glyco_trans-like"/>
</dbReference>
<accession>A0A927IGN9</accession>
<evidence type="ECO:0000259" key="1">
    <source>
        <dbReference type="Pfam" id="PF13524"/>
    </source>
</evidence>
<protein>
    <submittedName>
        <fullName evidence="2">Glycosyltransferase family 1 protein</fullName>
    </submittedName>
</protein>
<sequence length="374" mass="43557">MKILKVCSLNYYPVVADFYRRNLWIRDLPYAQHKQFLLDFSPVHLNRFSEYMRGLGYECDEVVTDLESLQFQWAKENGFDCPQGGWRMEILLKQIETIKPDLLYFQDISTLPPAIRRRLKNYYPFLKGTIVYRGFPIYQPGLEDVDLLLTGAANLLEEYNKQGIAARFLPHAFEAKVLDKVDAWQSPFHGQSFDFSFLGYSGHGGYGTHHRDRLEFLRNLLRDTQLECWLAEQSEPEQSSEPPLPTQFPNRCHPGLMGLDMYQVLQQSKVVFNKHSSAHPGQVENMRLFEATGIGTCLLTDYGDNLSSLFELDHELVAYHSYEECIEKLNYLLDHPKARDDIAKAAQRRTLRDHTWEQRADAVDQYIKEVFKKA</sequence>
<dbReference type="AlphaFoldDB" id="A0A927IGN9"/>
<gene>
    <name evidence="2" type="ORF">IEN85_17965</name>
</gene>
<evidence type="ECO:0000313" key="3">
    <source>
        <dbReference type="Proteomes" id="UP000622317"/>
    </source>
</evidence>
<dbReference type="Proteomes" id="UP000622317">
    <property type="component" value="Unassembled WGS sequence"/>
</dbReference>
<proteinExistence type="predicted"/>
<dbReference type="EMBL" id="JACYFG010000041">
    <property type="protein sequence ID" value="MBD5781392.1"/>
    <property type="molecule type" value="Genomic_DNA"/>
</dbReference>
<dbReference type="SUPFAM" id="SSF53756">
    <property type="entry name" value="UDP-Glycosyltransferase/glycogen phosphorylase"/>
    <property type="match status" value="1"/>
</dbReference>